<reference evidence="2" key="1">
    <citation type="journal article" date="2020" name="mSystems">
        <title>Genome- and Community-Level Interaction Insights into Carbon Utilization and Element Cycling Functions of Hydrothermarchaeota in Hydrothermal Sediment.</title>
        <authorList>
            <person name="Zhou Z."/>
            <person name="Liu Y."/>
            <person name="Xu W."/>
            <person name="Pan J."/>
            <person name="Luo Z.H."/>
            <person name="Li M."/>
        </authorList>
    </citation>
    <scope>NUCLEOTIDE SEQUENCE [LARGE SCALE GENOMIC DNA]</scope>
    <source>
        <strain evidence="2">SpSt-508</strain>
    </source>
</reference>
<dbReference type="GO" id="GO:0006013">
    <property type="term" value="P:mannose metabolic process"/>
    <property type="evidence" value="ECO:0007669"/>
    <property type="project" value="InterPro"/>
</dbReference>
<evidence type="ECO:0000259" key="1">
    <source>
        <dbReference type="Pfam" id="PF01074"/>
    </source>
</evidence>
<protein>
    <recommendedName>
        <fullName evidence="1">Glycoside hydrolase family 38 N-terminal domain-containing protein</fullName>
    </recommendedName>
</protein>
<proteinExistence type="predicted"/>
<sequence>MAVNDILVLIPSHSLEDFPTDQGDQPSAGLLNAFAVAWHPKLIAEAAQLPRWHRADDPPQPQPGQIIFIPEVCDGWLPHDWSDRSRAAGATVVTGLVRRDELAAAAVGTPEQLALDADLVSDCYALGTTWLLLELLSRQMRNFGNIDELRLQNRAVSAARAIVAGDRETAEAHLRGAFEVLQEARERFYPVDCYLLDLCLVVPDVAASLLPTVLHQPHVTNVLIAGNDLQRLAAEHPATVAALRTAAASGQICVLGGEARERPLPLLPLESVLWGFRRGQAIYQEVLGLSPRVWGRRRFGLSPVLPQILQQLGYVGALHVALDDGIYPDAEHSRLRWQGVDESLLDAFSRIPLAADSAPSYLRFPARMAESMDNDHVAAVALARWPEVSAPWFDDLRRMQRYAPVLGKWITFEQLFAASGSPGRLCAYQAKEYFTANLLQHVARREPNPISRYADHVLRRRRFDAALWCRSMTALLLGEPVETAETQSLEEALECCGPDQAAEDRTGQVEQQLSAAEQAWPDRLASVLIGSAQESQPGFLAINPLSFARRVTLSLPDLISPPAIEGPIKAVDFHFTDRASRWVTVDLPGCGFVWIPTNQAARDTSSAGAHRPTTDPWIIRNERIELTLNEETGGILQVRHPLRRENRFSQVLSYRFPRERKYVVEVDGEQHTVRSQYAEARCEGQDIHPGHGAIQSAVTWGVISDPTNHELLARFRQTVRIFRLRPVVHIQIELSDLRIPEGDPWNNYFCCRFAWDDSAASITRSHLDGAHGIAGERFESSDFVEIATASERTTIVTHGLPFHRKTGPRMLDTLLVVAGEERRRFEFTVVLDHAYPLEAARDLTGPVYVVPTSAPPRSGRSGWLFHVDARNVQLQRVLHVSDMPAEIDEHPVRGPGFALRLLETEGRGRNVLLRCFRTPIFARKRDLKGATLRELALDGDAVLIEMRAYEIAEVELRFAQ</sequence>
<dbReference type="SUPFAM" id="SSF88713">
    <property type="entry name" value="Glycoside hydrolase/deacetylase"/>
    <property type="match status" value="1"/>
</dbReference>
<evidence type="ECO:0000313" key="2">
    <source>
        <dbReference type="EMBL" id="HGT40609.1"/>
    </source>
</evidence>
<feature type="domain" description="Glycoside hydrolase family 38 N-terminal" evidence="1">
    <location>
        <begin position="229"/>
        <end position="351"/>
    </location>
</feature>
<dbReference type="GO" id="GO:0004559">
    <property type="term" value="F:alpha-mannosidase activity"/>
    <property type="evidence" value="ECO:0007669"/>
    <property type="project" value="InterPro"/>
</dbReference>
<dbReference type="EMBL" id="DSVQ01000018">
    <property type="protein sequence ID" value="HGT40609.1"/>
    <property type="molecule type" value="Genomic_DNA"/>
</dbReference>
<gene>
    <name evidence="2" type="ORF">ENS64_15300</name>
</gene>
<name>A0A7C4QTP7_9PLAN</name>
<dbReference type="AlphaFoldDB" id="A0A7C4QTP7"/>
<dbReference type="InterPro" id="IPR000602">
    <property type="entry name" value="Glyco_hydro_38_N"/>
</dbReference>
<organism evidence="2">
    <name type="scientific">Schlesneria paludicola</name>
    <dbReference type="NCBI Taxonomy" id="360056"/>
    <lineage>
        <taxon>Bacteria</taxon>
        <taxon>Pseudomonadati</taxon>
        <taxon>Planctomycetota</taxon>
        <taxon>Planctomycetia</taxon>
        <taxon>Planctomycetales</taxon>
        <taxon>Planctomycetaceae</taxon>
        <taxon>Schlesneria</taxon>
    </lineage>
</organism>
<accession>A0A7C4QTP7</accession>
<dbReference type="Pfam" id="PF01074">
    <property type="entry name" value="Glyco_hydro_38N"/>
    <property type="match status" value="1"/>
</dbReference>
<dbReference type="InterPro" id="IPR011330">
    <property type="entry name" value="Glyco_hydro/deAcase_b/a-brl"/>
</dbReference>
<comment type="caution">
    <text evidence="2">The sequence shown here is derived from an EMBL/GenBank/DDBJ whole genome shotgun (WGS) entry which is preliminary data.</text>
</comment>